<reference evidence="1 2" key="1">
    <citation type="submission" date="2020-02" db="EMBL/GenBank/DDBJ databases">
        <authorList>
            <person name="Kim M.K."/>
        </authorList>
    </citation>
    <scope>NUCLEOTIDE SEQUENCE [LARGE SCALE GENOMIC DNA]</scope>
    <source>
        <strain evidence="1 2">17J57-3</strain>
    </source>
</reference>
<protein>
    <submittedName>
        <fullName evidence="1">Uncharacterized protein</fullName>
    </submittedName>
</protein>
<comment type="caution">
    <text evidence="1">The sequence shown here is derived from an EMBL/GenBank/DDBJ whole genome shotgun (WGS) entry which is preliminary data.</text>
</comment>
<organism evidence="1 2">
    <name type="scientific">Noviherbaspirillum galbum</name>
    <dbReference type="NCBI Taxonomy" id="2709383"/>
    <lineage>
        <taxon>Bacteria</taxon>
        <taxon>Pseudomonadati</taxon>
        <taxon>Pseudomonadota</taxon>
        <taxon>Betaproteobacteria</taxon>
        <taxon>Burkholderiales</taxon>
        <taxon>Oxalobacteraceae</taxon>
        <taxon>Noviherbaspirillum</taxon>
    </lineage>
</organism>
<evidence type="ECO:0000313" key="2">
    <source>
        <dbReference type="Proteomes" id="UP000482155"/>
    </source>
</evidence>
<dbReference type="EMBL" id="JAAIVB010000037">
    <property type="protein sequence ID" value="NEX61747.1"/>
    <property type="molecule type" value="Genomic_DNA"/>
</dbReference>
<dbReference type="RefSeq" id="WP_163963245.1">
    <property type="nucleotide sequence ID" value="NZ_JAAIVB010000037.1"/>
</dbReference>
<dbReference type="Proteomes" id="UP000482155">
    <property type="component" value="Unassembled WGS sequence"/>
</dbReference>
<sequence>MMRSNELQQRMSHVEQTVHHAAERCQTATTLPMDLKDSIQELDQRVMQARQTMQSNDESQVRQCIEDLEQMGDRAKDACEHAPNLDSELRDAIMQAHRELSDMKHQFLH</sequence>
<name>A0A6B3SM21_9BURK</name>
<dbReference type="AlphaFoldDB" id="A0A6B3SM21"/>
<gene>
    <name evidence="1" type="ORF">G3574_11710</name>
</gene>
<proteinExistence type="predicted"/>
<evidence type="ECO:0000313" key="1">
    <source>
        <dbReference type="EMBL" id="NEX61747.1"/>
    </source>
</evidence>
<keyword evidence="2" id="KW-1185">Reference proteome</keyword>
<accession>A0A6B3SM21</accession>